<dbReference type="Pfam" id="PF09458">
    <property type="entry name" value="H_lectin"/>
    <property type="match status" value="1"/>
</dbReference>
<dbReference type="EMBL" id="JBEZVE010000023">
    <property type="protein sequence ID" value="MEU3785907.1"/>
    <property type="molecule type" value="Genomic_DNA"/>
</dbReference>
<accession>A0ABV2ZTJ9</accession>
<evidence type="ECO:0000313" key="2">
    <source>
        <dbReference type="EMBL" id="MEU3785907.1"/>
    </source>
</evidence>
<dbReference type="InterPro" id="IPR052487">
    <property type="entry name" value="Galactose-binding_lectin"/>
</dbReference>
<organism evidence="2 3">
    <name type="scientific">Streptomyces sp. 900129855</name>
    <dbReference type="NCBI Taxonomy" id="3155129"/>
    <lineage>
        <taxon>Bacteria</taxon>
        <taxon>Bacillati</taxon>
        <taxon>Actinomycetota</taxon>
        <taxon>Actinomycetes</taxon>
        <taxon>Kitasatosporales</taxon>
        <taxon>Streptomycetaceae</taxon>
        <taxon>Streptomyces</taxon>
    </lineage>
</organism>
<comment type="caution">
    <text evidence="2">The sequence shown here is derived from an EMBL/GenBank/DDBJ whole genome shotgun (WGS) entry which is preliminary data.</text>
</comment>
<dbReference type="PANTHER" id="PTHR46938">
    <property type="entry name" value="DISCOIDIN-1 SUBUNIT A-RELATED-RELATED"/>
    <property type="match status" value="1"/>
</dbReference>
<keyword evidence="3" id="KW-1185">Reference proteome</keyword>
<dbReference type="InterPro" id="IPR037221">
    <property type="entry name" value="H-type_lectin_dom_sf"/>
</dbReference>
<gene>
    <name evidence="2" type="ORF">AB0E89_36110</name>
</gene>
<dbReference type="Proteomes" id="UP001550739">
    <property type="component" value="Unassembled WGS sequence"/>
</dbReference>
<dbReference type="SUPFAM" id="SSF141086">
    <property type="entry name" value="Agglutinin HPA-like"/>
    <property type="match status" value="1"/>
</dbReference>
<evidence type="ECO:0000313" key="3">
    <source>
        <dbReference type="Proteomes" id="UP001550739"/>
    </source>
</evidence>
<name>A0ABV2ZTJ9_9ACTN</name>
<feature type="domain" description="H-type lectin" evidence="1">
    <location>
        <begin position="142"/>
        <end position="206"/>
    </location>
</feature>
<dbReference type="RefSeq" id="WP_361707686.1">
    <property type="nucleotide sequence ID" value="NZ_JBEZVE010000023.1"/>
</dbReference>
<evidence type="ECO:0000259" key="1">
    <source>
        <dbReference type="Pfam" id="PF09458"/>
    </source>
</evidence>
<protein>
    <submittedName>
        <fullName evidence="2">H-type lectin domain-containing protein</fullName>
    </submittedName>
</protein>
<dbReference type="Gene3D" id="2.60.40.2080">
    <property type="match status" value="1"/>
</dbReference>
<reference evidence="2 3" key="1">
    <citation type="submission" date="2024-06" db="EMBL/GenBank/DDBJ databases">
        <title>The Natural Products Discovery Center: Release of the First 8490 Sequenced Strains for Exploring Actinobacteria Biosynthetic Diversity.</title>
        <authorList>
            <person name="Kalkreuter E."/>
            <person name="Kautsar S.A."/>
            <person name="Yang D."/>
            <person name="Bader C.D."/>
            <person name="Teijaro C.N."/>
            <person name="Fluegel L."/>
            <person name="Davis C.M."/>
            <person name="Simpson J.R."/>
            <person name="Lauterbach L."/>
            <person name="Steele A.D."/>
            <person name="Gui C."/>
            <person name="Meng S."/>
            <person name="Li G."/>
            <person name="Viehrig K."/>
            <person name="Ye F."/>
            <person name="Su P."/>
            <person name="Kiefer A.F."/>
            <person name="Nichols A."/>
            <person name="Cepeda A.J."/>
            <person name="Yan W."/>
            <person name="Fan B."/>
            <person name="Jiang Y."/>
            <person name="Adhikari A."/>
            <person name="Zheng C.-J."/>
            <person name="Schuster L."/>
            <person name="Cowan T.M."/>
            <person name="Smanski M.J."/>
            <person name="Chevrette M.G."/>
            <person name="De Carvalho L.P.S."/>
            <person name="Shen B."/>
        </authorList>
    </citation>
    <scope>NUCLEOTIDE SEQUENCE [LARGE SCALE GENOMIC DNA]</scope>
    <source>
        <strain evidence="2 3">NPDC033843</strain>
    </source>
</reference>
<sequence>MIVTPVVNNAPYPFSATATSNGGKLLVQFSGSAWRGTAGKASVDLLMDGAVVATASVYTNEANSHKALVPVAVLIPAAAGPHTFTARPSGASTRLDANDYFTVTVTETAPNHFESGTVPVGYLATPGWTLDQGNGPREWRESIAFAKAFNAPPEVTVAISMLDAGVAANTRVSVRAENITATGFDLVAYTWDNTIVYSVTASWLAFGDAQ</sequence>
<dbReference type="InterPro" id="IPR019019">
    <property type="entry name" value="H-type_lectin_domain"/>
</dbReference>
<proteinExistence type="predicted"/>